<dbReference type="InterPro" id="IPR016032">
    <property type="entry name" value="Sig_transdc_resp-reg_C-effctor"/>
</dbReference>
<evidence type="ECO:0000256" key="7">
    <source>
        <dbReference type="ARBA" id="ARBA00024867"/>
    </source>
</evidence>
<dbReference type="GO" id="GO:0005829">
    <property type="term" value="C:cytosol"/>
    <property type="evidence" value="ECO:0007669"/>
    <property type="project" value="TreeGrafter"/>
</dbReference>
<dbReference type="GO" id="GO:0032993">
    <property type="term" value="C:protein-DNA complex"/>
    <property type="evidence" value="ECO:0007669"/>
    <property type="project" value="TreeGrafter"/>
</dbReference>
<evidence type="ECO:0000256" key="8">
    <source>
        <dbReference type="PROSITE-ProRule" id="PRU00169"/>
    </source>
</evidence>
<keyword evidence="5 9" id="KW-0238">DNA-binding</keyword>
<dbReference type="FunFam" id="3.40.50.2300:FF:000001">
    <property type="entry name" value="DNA-binding response regulator PhoB"/>
    <property type="match status" value="1"/>
</dbReference>
<evidence type="ECO:0000256" key="6">
    <source>
        <dbReference type="ARBA" id="ARBA00023163"/>
    </source>
</evidence>
<dbReference type="PROSITE" id="PS50110">
    <property type="entry name" value="RESPONSE_REGULATORY"/>
    <property type="match status" value="1"/>
</dbReference>
<dbReference type="Proteomes" id="UP000253034">
    <property type="component" value="Unassembled WGS sequence"/>
</dbReference>
<evidence type="ECO:0000256" key="2">
    <source>
        <dbReference type="ARBA" id="ARBA00022553"/>
    </source>
</evidence>
<dbReference type="InterPro" id="IPR039420">
    <property type="entry name" value="WalR-like"/>
</dbReference>
<dbReference type="SMART" id="SM00862">
    <property type="entry name" value="Trans_reg_C"/>
    <property type="match status" value="1"/>
</dbReference>
<reference evidence="12 13" key="1">
    <citation type="submission" date="2018-07" db="EMBL/GenBank/DDBJ databases">
        <title>Genomic Encyclopedia of Type Strains, Phase IV (KMG-IV): sequencing the most valuable type-strain genomes for metagenomic binning, comparative biology and taxonomic classification.</title>
        <authorList>
            <person name="Goeker M."/>
        </authorList>
    </citation>
    <scope>NUCLEOTIDE SEQUENCE [LARGE SCALE GENOMIC DNA]</scope>
    <source>
        <strain evidence="12 13">DSM 27016</strain>
    </source>
</reference>
<evidence type="ECO:0000259" key="11">
    <source>
        <dbReference type="PROSITE" id="PS51755"/>
    </source>
</evidence>
<dbReference type="InterPro" id="IPR001789">
    <property type="entry name" value="Sig_transdc_resp-reg_receiver"/>
</dbReference>
<organism evidence="12 13">
    <name type="scientific">Anaerobacterium chartisolvens</name>
    <dbReference type="NCBI Taxonomy" id="1297424"/>
    <lineage>
        <taxon>Bacteria</taxon>
        <taxon>Bacillati</taxon>
        <taxon>Bacillota</taxon>
        <taxon>Clostridia</taxon>
        <taxon>Eubacteriales</taxon>
        <taxon>Oscillospiraceae</taxon>
        <taxon>Anaerobacterium</taxon>
    </lineage>
</organism>
<dbReference type="InterPro" id="IPR011006">
    <property type="entry name" value="CheY-like_superfamily"/>
</dbReference>
<dbReference type="OrthoDB" id="9790442at2"/>
<feature type="domain" description="OmpR/PhoB-type" evidence="11">
    <location>
        <begin position="129"/>
        <end position="228"/>
    </location>
</feature>
<keyword evidence="4" id="KW-0805">Transcription regulation</keyword>
<proteinExistence type="predicted"/>
<dbReference type="InterPro" id="IPR001867">
    <property type="entry name" value="OmpR/PhoB-type_DNA-bd"/>
</dbReference>
<dbReference type="Pfam" id="PF00072">
    <property type="entry name" value="Response_reg"/>
    <property type="match status" value="1"/>
</dbReference>
<keyword evidence="6" id="KW-0804">Transcription</keyword>
<dbReference type="Pfam" id="PF00486">
    <property type="entry name" value="Trans_reg_C"/>
    <property type="match status" value="1"/>
</dbReference>
<comment type="caution">
    <text evidence="12">The sequence shown here is derived from an EMBL/GenBank/DDBJ whole genome shotgun (WGS) entry which is preliminary data.</text>
</comment>
<dbReference type="GO" id="GO:0000156">
    <property type="term" value="F:phosphorelay response regulator activity"/>
    <property type="evidence" value="ECO:0007669"/>
    <property type="project" value="TreeGrafter"/>
</dbReference>
<dbReference type="GO" id="GO:0000976">
    <property type="term" value="F:transcription cis-regulatory region binding"/>
    <property type="evidence" value="ECO:0007669"/>
    <property type="project" value="TreeGrafter"/>
</dbReference>
<name>A0A369B162_9FIRM</name>
<gene>
    <name evidence="12" type="ORF">DFR58_11531</name>
</gene>
<dbReference type="PANTHER" id="PTHR48111:SF2">
    <property type="entry name" value="RESPONSE REGULATOR SAER"/>
    <property type="match status" value="1"/>
</dbReference>
<evidence type="ECO:0000256" key="4">
    <source>
        <dbReference type="ARBA" id="ARBA00023015"/>
    </source>
</evidence>
<dbReference type="SUPFAM" id="SSF52172">
    <property type="entry name" value="CheY-like"/>
    <property type="match status" value="1"/>
</dbReference>
<dbReference type="CDD" id="cd17574">
    <property type="entry name" value="REC_OmpR"/>
    <property type="match status" value="1"/>
</dbReference>
<feature type="DNA-binding region" description="OmpR/PhoB-type" evidence="9">
    <location>
        <begin position="129"/>
        <end position="228"/>
    </location>
</feature>
<dbReference type="PANTHER" id="PTHR48111">
    <property type="entry name" value="REGULATOR OF RPOS"/>
    <property type="match status" value="1"/>
</dbReference>
<protein>
    <recommendedName>
        <fullName evidence="1">Stage 0 sporulation protein A homolog</fullName>
    </recommendedName>
</protein>
<keyword evidence="3" id="KW-0902">Two-component regulatory system</keyword>
<dbReference type="FunFam" id="1.10.10.10:FF:000018">
    <property type="entry name" value="DNA-binding response regulator ResD"/>
    <property type="match status" value="1"/>
</dbReference>
<dbReference type="Gene3D" id="3.40.50.2300">
    <property type="match status" value="1"/>
</dbReference>
<dbReference type="AlphaFoldDB" id="A0A369B162"/>
<dbReference type="CDD" id="cd00383">
    <property type="entry name" value="trans_reg_C"/>
    <property type="match status" value="1"/>
</dbReference>
<dbReference type="SUPFAM" id="SSF46894">
    <property type="entry name" value="C-terminal effector domain of the bipartite response regulators"/>
    <property type="match status" value="1"/>
</dbReference>
<dbReference type="PROSITE" id="PS51755">
    <property type="entry name" value="OMPR_PHOB"/>
    <property type="match status" value="1"/>
</dbReference>
<evidence type="ECO:0000313" key="12">
    <source>
        <dbReference type="EMBL" id="RCX14308.1"/>
    </source>
</evidence>
<evidence type="ECO:0000256" key="9">
    <source>
        <dbReference type="PROSITE-ProRule" id="PRU01091"/>
    </source>
</evidence>
<comment type="function">
    <text evidence="7">May play the central regulatory role in sporulation. It may be an element of the effector pathway responsible for the activation of sporulation genes in response to nutritional stress. Spo0A may act in concert with spo0H (a sigma factor) to control the expression of some genes that are critical to the sporulation process.</text>
</comment>
<keyword evidence="2 8" id="KW-0597">Phosphoprotein</keyword>
<dbReference type="InterPro" id="IPR036388">
    <property type="entry name" value="WH-like_DNA-bd_sf"/>
</dbReference>
<dbReference type="RefSeq" id="WP_114298334.1">
    <property type="nucleotide sequence ID" value="NZ_QPJT01000015.1"/>
</dbReference>
<feature type="domain" description="Response regulatory" evidence="10">
    <location>
        <begin position="3"/>
        <end position="116"/>
    </location>
</feature>
<evidence type="ECO:0000256" key="3">
    <source>
        <dbReference type="ARBA" id="ARBA00023012"/>
    </source>
</evidence>
<keyword evidence="13" id="KW-1185">Reference proteome</keyword>
<evidence type="ECO:0000259" key="10">
    <source>
        <dbReference type="PROSITE" id="PS50110"/>
    </source>
</evidence>
<dbReference type="GO" id="GO:0006355">
    <property type="term" value="P:regulation of DNA-templated transcription"/>
    <property type="evidence" value="ECO:0007669"/>
    <property type="project" value="InterPro"/>
</dbReference>
<accession>A0A369B162</accession>
<dbReference type="EMBL" id="QPJT01000015">
    <property type="protein sequence ID" value="RCX14308.1"/>
    <property type="molecule type" value="Genomic_DNA"/>
</dbReference>
<evidence type="ECO:0000256" key="1">
    <source>
        <dbReference type="ARBA" id="ARBA00018672"/>
    </source>
</evidence>
<dbReference type="Gene3D" id="1.10.10.10">
    <property type="entry name" value="Winged helix-like DNA-binding domain superfamily/Winged helix DNA-binding domain"/>
    <property type="match status" value="1"/>
</dbReference>
<evidence type="ECO:0000256" key="5">
    <source>
        <dbReference type="ARBA" id="ARBA00023125"/>
    </source>
</evidence>
<dbReference type="Gene3D" id="6.10.250.690">
    <property type="match status" value="1"/>
</dbReference>
<feature type="modified residue" description="4-aspartylphosphate" evidence="8">
    <location>
        <position position="52"/>
    </location>
</feature>
<sequence length="229" mass="26600">MYNILVCDDDRAIVDALEIYLKQEGYEVYKCHDGLEAVKTAFEKDIHLIILDIMMPGLDGFFTTVRVREKKNIPIILLSAKSEDTDKITGLNFGADDYVTKPFNHLELLARVKSQLRRYTQLGSMEQKNGVLKTAGLEIDDELKEVRVDGELVRLTPIEYRIVKLLMENMGRVFSINEIYERVWNEPSFSVENTVAVHIRRIREKLEINPKEPKYVKVVWGIGYKIEKY</sequence>
<dbReference type="SMART" id="SM00448">
    <property type="entry name" value="REC"/>
    <property type="match status" value="1"/>
</dbReference>
<evidence type="ECO:0000313" key="13">
    <source>
        <dbReference type="Proteomes" id="UP000253034"/>
    </source>
</evidence>